<evidence type="ECO:0000256" key="2">
    <source>
        <dbReference type="SAM" id="MobiDB-lite"/>
    </source>
</evidence>
<evidence type="ECO:0000313" key="3">
    <source>
        <dbReference type="EMBL" id="CAB0006681.1"/>
    </source>
</evidence>
<sequence length="480" mass="54244">MNRRGKILRQMVSTKYYQPQVKYYGNNKLIFLQLSSDEARKTQYTFRRRTSPSTITSSPNYDSSASLPPAKPPSSTAGANSSSSTASSYRARSSTREEPQRQNKSEVDFLLQVKSSPKVTTRSSSSSRVSAYRKSDEFDSDDEGSVQTSTTDTTLVNHEKELQAAARLQKELEEANSKLKSSDKDKGSSTSSLLKKKAPKLGTVPKTPSGDVSDFCCGKLDTTVMHDSSVRRVIAYLGIRQFERDCTIGLDILSEKYRDEGGSVPREKRIHLSKERQEEPSKVDASVGTDRIQMADRGTWLEQHFSNRSVQTVQLIFKDASIEVHPKFEERGSQTILVSYIHLVNVRDPRSERRNLYRRSLPVNLEDMLRSISRSSDSDGIRQMGTSYWNCSLNDLRILTPLETLFLPLDLKRQLQVIESEANVLRSKTQELEADNEKLVSENRRLTMLSSSRRSSSVERLGDSKTLNALEKQLDEANKR</sequence>
<keyword evidence="4" id="KW-1185">Reference proteome</keyword>
<proteinExistence type="predicted"/>
<feature type="region of interest" description="Disordered" evidence="2">
    <location>
        <begin position="43"/>
        <end position="157"/>
    </location>
</feature>
<protein>
    <submittedName>
        <fullName evidence="3">Uncharacterized protein</fullName>
    </submittedName>
</protein>
<feature type="compositionally biased region" description="Low complexity" evidence="2">
    <location>
        <begin position="51"/>
        <end position="92"/>
    </location>
</feature>
<feature type="compositionally biased region" description="Low complexity" evidence="2">
    <location>
        <begin position="113"/>
        <end position="132"/>
    </location>
</feature>
<evidence type="ECO:0000256" key="1">
    <source>
        <dbReference type="SAM" id="Coils"/>
    </source>
</evidence>
<name>A0A6H5GVI0_9HEMI</name>
<dbReference type="EMBL" id="CADCXU010018188">
    <property type="protein sequence ID" value="CAB0006681.1"/>
    <property type="molecule type" value="Genomic_DNA"/>
</dbReference>
<feature type="region of interest" description="Disordered" evidence="2">
    <location>
        <begin position="450"/>
        <end position="480"/>
    </location>
</feature>
<reference evidence="3 4" key="1">
    <citation type="submission" date="2020-02" db="EMBL/GenBank/DDBJ databases">
        <authorList>
            <person name="Ferguson B K."/>
        </authorList>
    </citation>
    <scope>NUCLEOTIDE SEQUENCE [LARGE SCALE GENOMIC DNA]</scope>
</reference>
<feature type="compositionally biased region" description="Polar residues" evidence="2">
    <location>
        <begin position="145"/>
        <end position="156"/>
    </location>
</feature>
<evidence type="ECO:0000313" key="4">
    <source>
        <dbReference type="Proteomes" id="UP000479000"/>
    </source>
</evidence>
<dbReference type="Proteomes" id="UP000479000">
    <property type="component" value="Unassembled WGS sequence"/>
</dbReference>
<gene>
    <name evidence="3" type="ORF">NTEN_LOCUS12158</name>
</gene>
<keyword evidence="1" id="KW-0175">Coiled coil</keyword>
<feature type="region of interest" description="Disordered" evidence="2">
    <location>
        <begin position="173"/>
        <end position="209"/>
    </location>
</feature>
<dbReference type="AlphaFoldDB" id="A0A6H5GVI0"/>
<feature type="non-terminal residue" evidence="3">
    <location>
        <position position="480"/>
    </location>
</feature>
<organism evidence="3 4">
    <name type="scientific">Nesidiocoris tenuis</name>
    <dbReference type="NCBI Taxonomy" id="355587"/>
    <lineage>
        <taxon>Eukaryota</taxon>
        <taxon>Metazoa</taxon>
        <taxon>Ecdysozoa</taxon>
        <taxon>Arthropoda</taxon>
        <taxon>Hexapoda</taxon>
        <taxon>Insecta</taxon>
        <taxon>Pterygota</taxon>
        <taxon>Neoptera</taxon>
        <taxon>Paraneoptera</taxon>
        <taxon>Hemiptera</taxon>
        <taxon>Heteroptera</taxon>
        <taxon>Panheteroptera</taxon>
        <taxon>Cimicomorpha</taxon>
        <taxon>Miridae</taxon>
        <taxon>Dicyphina</taxon>
        <taxon>Nesidiocoris</taxon>
    </lineage>
</organism>
<feature type="compositionally biased region" description="Basic and acidic residues" evidence="2">
    <location>
        <begin position="94"/>
        <end position="107"/>
    </location>
</feature>
<feature type="compositionally biased region" description="Basic and acidic residues" evidence="2">
    <location>
        <begin position="173"/>
        <end position="187"/>
    </location>
</feature>
<feature type="coiled-coil region" evidence="1">
    <location>
        <begin position="415"/>
        <end position="449"/>
    </location>
</feature>
<accession>A0A6H5GVI0</accession>
<dbReference type="OrthoDB" id="10036174at2759"/>